<name>A0ABR2M8F2_9ASPA</name>
<evidence type="ECO:0000313" key="1">
    <source>
        <dbReference type="EMBL" id="KAK8960161.1"/>
    </source>
</evidence>
<accession>A0ABR2M8F2</accession>
<gene>
    <name evidence="1" type="ORF">KSP40_PGU021135</name>
</gene>
<reference evidence="1 2" key="1">
    <citation type="journal article" date="2022" name="Nat. Plants">
        <title>Genomes of leafy and leafless Platanthera orchids illuminate the evolution of mycoheterotrophy.</title>
        <authorList>
            <person name="Li M.H."/>
            <person name="Liu K.W."/>
            <person name="Li Z."/>
            <person name="Lu H.C."/>
            <person name="Ye Q.L."/>
            <person name="Zhang D."/>
            <person name="Wang J.Y."/>
            <person name="Li Y.F."/>
            <person name="Zhong Z.M."/>
            <person name="Liu X."/>
            <person name="Yu X."/>
            <person name="Liu D.K."/>
            <person name="Tu X.D."/>
            <person name="Liu B."/>
            <person name="Hao Y."/>
            <person name="Liao X.Y."/>
            <person name="Jiang Y.T."/>
            <person name="Sun W.H."/>
            <person name="Chen J."/>
            <person name="Chen Y.Q."/>
            <person name="Ai Y."/>
            <person name="Zhai J.W."/>
            <person name="Wu S.S."/>
            <person name="Zhou Z."/>
            <person name="Hsiao Y.Y."/>
            <person name="Wu W.L."/>
            <person name="Chen Y.Y."/>
            <person name="Lin Y.F."/>
            <person name="Hsu J.L."/>
            <person name="Li C.Y."/>
            <person name="Wang Z.W."/>
            <person name="Zhao X."/>
            <person name="Zhong W.Y."/>
            <person name="Ma X.K."/>
            <person name="Ma L."/>
            <person name="Huang J."/>
            <person name="Chen G.Z."/>
            <person name="Huang M.Z."/>
            <person name="Huang L."/>
            <person name="Peng D.H."/>
            <person name="Luo Y.B."/>
            <person name="Zou S.Q."/>
            <person name="Chen S.P."/>
            <person name="Lan S."/>
            <person name="Tsai W.C."/>
            <person name="Van de Peer Y."/>
            <person name="Liu Z.J."/>
        </authorList>
    </citation>
    <scope>NUCLEOTIDE SEQUENCE [LARGE SCALE GENOMIC DNA]</scope>
    <source>
        <strain evidence="1">Lor288</strain>
    </source>
</reference>
<keyword evidence="2" id="KW-1185">Reference proteome</keyword>
<proteinExistence type="predicted"/>
<sequence length="163" mass="17954">MALLTGVGVSPSARRPSFPNDQTFFLGSTLARLPAGQEQCKSISLSTDYVPHSLCMNLLDHQFRLHHDQQSRSTGFREFRQGRRFCIGLHQFRSAGFREFSEAGLRAFPVCPTAGATDPCPALQPSTHTAADSPPISRFCASVRFRLLPLVSVRSRSTVSAIF</sequence>
<organism evidence="1 2">
    <name type="scientific">Platanthera guangdongensis</name>
    <dbReference type="NCBI Taxonomy" id="2320717"/>
    <lineage>
        <taxon>Eukaryota</taxon>
        <taxon>Viridiplantae</taxon>
        <taxon>Streptophyta</taxon>
        <taxon>Embryophyta</taxon>
        <taxon>Tracheophyta</taxon>
        <taxon>Spermatophyta</taxon>
        <taxon>Magnoliopsida</taxon>
        <taxon>Liliopsida</taxon>
        <taxon>Asparagales</taxon>
        <taxon>Orchidaceae</taxon>
        <taxon>Orchidoideae</taxon>
        <taxon>Orchideae</taxon>
        <taxon>Orchidinae</taxon>
        <taxon>Platanthera</taxon>
    </lineage>
</organism>
<dbReference type="EMBL" id="JBBWWR010000011">
    <property type="protein sequence ID" value="KAK8960161.1"/>
    <property type="molecule type" value="Genomic_DNA"/>
</dbReference>
<protein>
    <submittedName>
        <fullName evidence="1">Uncharacterized protein</fullName>
    </submittedName>
</protein>
<evidence type="ECO:0000313" key="2">
    <source>
        <dbReference type="Proteomes" id="UP001412067"/>
    </source>
</evidence>
<comment type="caution">
    <text evidence="1">The sequence shown here is derived from an EMBL/GenBank/DDBJ whole genome shotgun (WGS) entry which is preliminary data.</text>
</comment>
<dbReference type="Proteomes" id="UP001412067">
    <property type="component" value="Unassembled WGS sequence"/>
</dbReference>